<reference evidence="3" key="3">
    <citation type="submission" date="2015-02" db="UniProtKB">
        <authorList>
            <consortium name="EnsemblProtists"/>
        </authorList>
    </citation>
    <scope>IDENTIFICATION</scope>
    <source>
        <strain evidence="3">DAOM BR144</strain>
    </source>
</reference>
<feature type="region of interest" description="Disordered" evidence="2">
    <location>
        <begin position="20"/>
        <end position="61"/>
    </location>
</feature>
<feature type="compositionally biased region" description="Polar residues" evidence="2">
    <location>
        <begin position="346"/>
        <end position="363"/>
    </location>
</feature>
<feature type="region of interest" description="Disordered" evidence="2">
    <location>
        <begin position="490"/>
        <end position="683"/>
    </location>
</feature>
<evidence type="ECO:0000256" key="2">
    <source>
        <dbReference type="SAM" id="MobiDB-lite"/>
    </source>
</evidence>
<dbReference type="HOGENOM" id="CLU_475306_0_0_1"/>
<feature type="compositionally biased region" description="Polar residues" evidence="2">
    <location>
        <begin position="552"/>
        <end position="564"/>
    </location>
</feature>
<feature type="region of interest" description="Disordered" evidence="2">
    <location>
        <begin position="328"/>
        <end position="374"/>
    </location>
</feature>
<dbReference type="AlphaFoldDB" id="K3X9L2"/>
<protein>
    <submittedName>
        <fullName evidence="3">Uncharacterized protein</fullName>
    </submittedName>
</protein>
<name>K3X9L2_GLOUD</name>
<feature type="compositionally biased region" description="Low complexity" evidence="2">
    <location>
        <begin position="509"/>
        <end position="520"/>
    </location>
</feature>
<organism evidence="3 4">
    <name type="scientific">Globisporangium ultimum (strain ATCC 200006 / CBS 805.95 / DAOM BR144)</name>
    <name type="common">Pythium ultimum</name>
    <dbReference type="NCBI Taxonomy" id="431595"/>
    <lineage>
        <taxon>Eukaryota</taxon>
        <taxon>Sar</taxon>
        <taxon>Stramenopiles</taxon>
        <taxon>Oomycota</taxon>
        <taxon>Peronosporomycetes</taxon>
        <taxon>Pythiales</taxon>
        <taxon>Pythiaceae</taxon>
        <taxon>Globisporangium</taxon>
    </lineage>
</organism>
<feature type="compositionally biased region" description="Polar residues" evidence="2">
    <location>
        <begin position="521"/>
        <end position="545"/>
    </location>
</feature>
<evidence type="ECO:0000313" key="4">
    <source>
        <dbReference type="Proteomes" id="UP000019132"/>
    </source>
</evidence>
<dbReference type="Proteomes" id="UP000019132">
    <property type="component" value="Unassembled WGS sequence"/>
</dbReference>
<keyword evidence="4" id="KW-1185">Reference proteome</keyword>
<feature type="compositionally biased region" description="Basic and acidic residues" evidence="2">
    <location>
        <begin position="21"/>
        <end position="35"/>
    </location>
</feature>
<sequence>MALTSEYSGWVRELDTFEAGGDVREGDYDPRHESTTHPGAGLTSRKASRTSIGIGTSRKTTERALSQADELQQEMKLLNWHKLANEAALKVAIIKTNKIKRDDSHLSKSMTHEEMEDKQLRIQQIIEEEQLRPLEVNSEFFREFESKELRDEAKLEDDVQRHVQHLKRLKESMAQREDLQRRRQKYREGMLELNGGNSRSNSVPKSRSSNQEEDIQDYQLAKHHQRSNSMYNSRSGGGANHSDVICSLDKLMELEKRIRHLEDAGLGADALQDDPRIEHGGNDMEHSNAPISKRGIHFSKRQSTVGPHEPSQTVYAVTKSSAANVNKARAKGKPRSVTAAGGTIKQRPTNNRTQETFLTSLPESKQRQLRRMNERERRQFLKREKAGEEREKTLKQDIVIDGWLDKKRQAANNRKASSNHVRAGVTGGTAVNHMGGTTTSGRRLGGKALPPAPKVRAPAVGAASGKRISNSHLQKFDDIKKGFEKRNESLKQAPTNLRTGNGLLDSRTSSGSSHFPRHSSNANNTQKSSATKLGSTLSSTATQRTGVLRGNPSASGAHTQSGKYSTGLMGKGLLPTAPNKKTPSSVSYSSTLKLPAITPPSGAPSALTSSRNRVPQFGISNMNPTASMHPAQKSSSQKVTGRISHGATLPRLSGQTRGLPAPSPPPLSLKNANMPQFSRLHKR</sequence>
<evidence type="ECO:0000256" key="1">
    <source>
        <dbReference type="SAM" id="Coils"/>
    </source>
</evidence>
<evidence type="ECO:0000313" key="3">
    <source>
        <dbReference type="EnsemblProtists" id="PYU1_T013911"/>
    </source>
</evidence>
<reference evidence="4" key="1">
    <citation type="journal article" date="2010" name="Genome Biol.">
        <title>Genome sequence of the necrotrophic plant pathogen Pythium ultimum reveals original pathogenicity mechanisms and effector repertoire.</title>
        <authorList>
            <person name="Levesque C.A."/>
            <person name="Brouwer H."/>
            <person name="Cano L."/>
            <person name="Hamilton J.P."/>
            <person name="Holt C."/>
            <person name="Huitema E."/>
            <person name="Raffaele S."/>
            <person name="Robideau G.P."/>
            <person name="Thines M."/>
            <person name="Win J."/>
            <person name="Zerillo M.M."/>
            <person name="Beakes G.W."/>
            <person name="Boore J.L."/>
            <person name="Busam D."/>
            <person name="Dumas B."/>
            <person name="Ferriera S."/>
            <person name="Fuerstenberg S.I."/>
            <person name="Gachon C.M."/>
            <person name="Gaulin E."/>
            <person name="Govers F."/>
            <person name="Grenville-Briggs L."/>
            <person name="Horner N."/>
            <person name="Hostetler J."/>
            <person name="Jiang R.H."/>
            <person name="Johnson J."/>
            <person name="Krajaejun T."/>
            <person name="Lin H."/>
            <person name="Meijer H.J."/>
            <person name="Moore B."/>
            <person name="Morris P."/>
            <person name="Phuntmart V."/>
            <person name="Puiu D."/>
            <person name="Shetty J."/>
            <person name="Stajich J.E."/>
            <person name="Tripathy S."/>
            <person name="Wawra S."/>
            <person name="van West P."/>
            <person name="Whitty B.R."/>
            <person name="Coutinho P.M."/>
            <person name="Henrissat B."/>
            <person name="Martin F."/>
            <person name="Thomas P.D."/>
            <person name="Tyler B.M."/>
            <person name="De Vries R.P."/>
            <person name="Kamoun S."/>
            <person name="Yandell M."/>
            <person name="Tisserat N."/>
            <person name="Buell C.R."/>
        </authorList>
    </citation>
    <scope>NUCLEOTIDE SEQUENCE</scope>
    <source>
        <strain evidence="4">DAOM:BR144</strain>
    </source>
</reference>
<feature type="compositionally biased region" description="Polar residues" evidence="2">
    <location>
        <begin position="579"/>
        <end position="592"/>
    </location>
</feature>
<dbReference type="EMBL" id="GL376595">
    <property type="status" value="NOT_ANNOTATED_CDS"/>
    <property type="molecule type" value="Genomic_DNA"/>
</dbReference>
<feature type="compositionally biased region" description="Low complexity" evidence="2">
    <location>
        <begin position="197"/>
        <end position="209"/>
    </location>
</feature>
<feature type="compositionally biased region" description="Polar residues" evidence="2">
    <location>
        <begin position="49"/>
        <end position="58"/>
    </location>
</feature>
<dbReference type="EnsemblProtists" id="PYU1_T013911">
    <property type="protein sequence ID" value="PYU1_T013911"/>
    <property type="gene ID" value="PYU1_G013882"/>
</dbReference>
<dbReference type="VEuPathDB" id="FungiDB:PYU1_G013882"/>
<keyword evidence="1" id="KW-0175">Coiled coil</keyword>
<dbReference type="OMA" id="KMRARDK"/>
<feature type="compositionally biased region" description="Polar residues" evidence="2">
    <location>
        <begin position="606"/>
        <end position="639"/>
    </location>
</feature>
<proteinExistence type="predicted"/>
<feature type="compositionally biased region" description="Polar residues" evidence="2">
    <location>
        <begin position="490"/>
        <end position="499"/>
    </location>
</feature>
<reference evidence="4" key="2">
    <citation type="submission" date="2010-04" db="EMBL/GenBank/DDBJ databases">
        <authorList>
            <person name="Buell R."/>
            <person name="Hamilton J."/>
            <person name="Hostetler J."/>
        </authorList>
    </citation>
    <scope>NUCLEOTIDE SEQUENCE [LARGE SCALE GENOMIC DNA]</scope>
    <source>
        <strain evidence="4">DAOM:BR144</strain>
    </source>
</reference>
<feature type="coiled-coil region" evidence="1">
    <location>
        <begin position="152"/>
        <end position="189"/>
    </location>
</feature>
<feature type="region of interest" description="Disordered" evidence="2">
    <location>
        <begin position="425"/>
        <end position="452"/>
    </location>
</feature>
<dbReference type="eggNOG" id="ENOG502RZWM">
    <property type="taxonomic scope" value="Eukaryota"/>
</dbReference>
<accession>K3X9L2</accession>
<feature type="region of interest" description="Disordered" evidence="2">
    <location>
        <begin position="189"/>
        <end position="240"/>
    </location>
</feature>
<dbReference type="InParanoid" id="K3X9L2"/>